<gene>
    <name evidence="1" type="ORF">ACFSQZ_04070</name>
</gene>
<comment type="caution">
    <text evidence="1">The sequence shown here is derived from an EMBL/GenBank/DDBJ whole genome shotgun (WGS) entry which is preliminary data.</text>
</comment>
<sequence>MVELKSVSGLNDAHREQVHNYLRITCYKLGLLINFGHYPQVEYERIMIDSKTLDA</sequence>
<dbReference type="EMBL" id="JBHUJC010000011">
    <property type="protein sequence ID" value="MFD2275637.1"/>
    <property type="molecule type" value="Genomic_DNA"/>
</dbReference>
<evidence type="ECO:0000313" key="2">
    <source>
        <dbReference type="Proteomes" id="UP001597297"/>
    </source>
</evidence>
<organism evidence="1 2">
    <name type="scientific">Rubritalea spongiae</name>
    <dbReference type="NCBI Taxonomy" id="430797"/>
    <lineage>
        <taxon>Bacteria</taxon>
        <taxon>Pseudomonadati</taxon>
        <taxon>Verrucomicrobiota</taxon>
        <taxon>Verrucomicrobiia</taxon>
        <taxon>Verrucomicrobiales</taxon>
        <taxon>Rubritaleaceae</taxon>
        <taxon>Rubritalea</taxon>
    </lineage>
</organism>
<dbReference type="Pfam" id="PF13366">
    <property type="entry name" value="PDDEXK_3"/>
    <property type="match status" value="1"/>
</dbReference>
<accession>A0ABW5DZ82</accession>
<name>A0ABW5DZ82_9BACT</name>
<reference evidence="2" key="1">
    <citation type="journal article" date="2019" name="Int. J. Syst. Evol. Microbiol.">
        <title>The Global Catalogue of Microorganisms (GCM) 10K type strain sequencing project: providing services to taxonomists for standard genome sequencing and annotation.</title>
        <authorList>
            <consortium name="The Broad Institute Genomics Platform"/>
            <consortium name="The Broad Institute Genome Sequencing Center for Infectious Disease"/>
            <person name="Wu L."/>
            <person name="Ma J."/>
        </authorList>
    </citation>
    <scope>NUCLEOTIDE SEQUENCE [LARGE SCALE GENOMIC DNA]</scope>
    <source>
        <strain evidence="2">JCM 16545</strain>
    </source>
</reference>
<proteinExistence type="predicted"/>
<dbReference type="Proteomes" id="UP001597297">
    <property type="component" value="Unassembled WGS sequence"/>
</dbReference>
<protein>
    <submittedName>
        <fullName evidence="1">GxxExxY protein</fullName>
    </submittedName>
</protein>
<dbReference type="RefSeq" id="WP_377094778.1">
    <property type="nucleotide sequence ID" value="NZ_JBHSJM010000001.1"/>
</dbReference>
<evidence type="ECO:0000313" key="1">
    <source>
        <dbReference type="EMBL" id="MFD2275637.1"/>
    </source>
</evidence>
<keyword evidence="2" id="KW-1185">Reference proteome</keyword>
<dbReference type="InterPro" id="IPR026350">
    <property type="entry name" value="GxxExxY"/>
</dbReference>
<dbReference type="NCBIfam" id="TIGR04256">
    <property type="entry name" value="GxxExxY"/>
    <property type="match status" value="1"/>
</dbReference>